<dbReference type="EMBL" id="BAAAPL010000002">
    <property type="protein sequence ID" value="GAA1706046.1"/>
    <property type="molecule type" value="Genomic_DNA"/>
</dbReference>
<dbReference type="Proteomes" id="UP001501690">
    <property type="component" value="Unassembled WGS sequence"/>
</dbReference>
<evidence type="ECO:0000313" key="1">
    <source>
        <dbReference type="EMBL" id="GAA1706046.1"/>
    </source>
</evidence>
<proteinExistence type="predicted"/>
<dbReference type="InterPro" id="IPR011008">
    <property type="entry name" value="Dimeric_a/b-barrel"/>
</dbReference>
<dbReference type="RefSeq" id="WP_344073152.1">
    <property type="nucleotide sequence ID" value="NZ_BAAAPL010000002.1"/>
</dbReference>
<reference evidence="2" key="1">
    <citation type="journal article" date="2019" name="Int. J. Syst. Evol. Microbiol.">
        <title>The Global Catalogue of Microorganisms (GCM) 10K type strain sequencing project: providing services to taxonomists for standard genome sequencing and annotation.</title>
        <authorList>
            <consortium name="The Broad Institute Genomics Platform"/>
            <consortium name="The Broad Institute Genome Sequencing Center for Infectious Disease"/>
            <person name="Wu L."/>
            <person name="Ma J."/>
        </authorList>
    </citation>
    <scope>NUCLEOTIDE SEQUENCE [LARGE SCALE GENOMIC DNA]</scope>
    <source>
        <strain evidence="2">JCM 15577</strain>
    </source>
</reference>
<evidence type="ECO:0000313" key="2">
    <source>
        <dbReference type="Proteomes" id="UP001501690"/>
    </source>
</evidence>
<evidence type="ECO:0008006" key="3">
    <source>
        <dbReference type="Google" id="ProtNLM"/>
    </source>
</evidence>
<dbReference type="Gene3D" id="3.30.70.100">
    <property type="match status" value="1"/>
</dbReference>
<dbReference type="SUPFAM" id="SSF54909">
    <property type="entry name" value="Dimeric alpha+beta barrel"/>
    <property type="match status" value="1"/>
</dbReference>
<sequence>MVSQLRIYRIREGLMDEWLDLFFGKLIDLHALVGIPVPAAWRNTTDPQEFVWIREFRSAETVEEQEREFFSTPERIALGDVRGTYVESLQVRVLEPMEVQ</sequence>
<name>A0ABP4UM04_9MICO</name>
<gene>
    <name evidence="1" type="ORF">GCM10009808_25030</name>
</gene>
<protein>
    <recommendedName>
        <fullName evidence="3">NIPSNAP domain-containing protein</fullName>
    </recommendedName>
</protein>
<comment type="caution">
    <text evidence="1">The sequence shown here is derived from an EMBL/GenBank/DDBJ whole genome shotgun (WGS) entry which is preliminary data.</text>
</comment>
<keyword evidence="2" id="KW-1185">Reference proteome</keyword>
<accession>A0ABP4UM04</accession>
<organism evidence="1 2">
    <name type="scientific">Microbacterium sediminicola</name>
    <dbReference type="NCBI Taxonomy" id="415210"/>
    <lineage>
        <taxon>Bacteria</taxon>
        <taxon>Bacillati</taxon>
        <taxon>Actinomycetota</taxon>
        <taxon>Actinomycetes</taxon>
        <taxon>Micrococcales</taxon>
        <taxon>Microbacteriaceae</taxon>
        <taxon>Microbacterium</taxon>
    </lineage>
</organism>